<dbReference type="GO" id="GO:0003968">
    <property type="term" value="F:RNA-directed RNA polymerase activity"/>
    <property type="evidence" value="ECO:0007669"/>
    <property type="project" value="UniProtKB-KW"/>
</dbReference>
<evidence type="ECO:0000313" key="4">
    <source>
        <dbReference type="EMBL" id="KHN97503.1"/>
    </source>
</evidence>
<dbReference type="InterPro" id="IPR007855">
    <property type="entry name" value="RDRP"/>
</dbReference>
<dbReference type="InterPro" id="IPR057596">
    <property type="entry name" value="RDRP_core"/>
</dbReference>
<comment type="catalytic activity">
    <reaction evidence="1">
        <text>RNA(n) + a ribonucleoside 5'-triphosphate = RNA(n+1) + diphosphate</text>
        <dbReference type="Rhea" id="RHEA:21248"/>
        <dbReference type="Rhea" id="RHEA-COMP:14527"/>
        <dbReference type="Rhea" id="RHEA-COMP:17342"/>
        <dbReference type="ChEBI" id="CHEBI:33019"/>
        <dbReference type="ChEBI" id="CHEBI:61557"/>
        <dbReference type="ChEBI" id="CHEBI:140395"/>
        <dbReference type="EC" id="2.7.7.48"/>
    </reaction>
</comment>
<dbReference type="AlphaFoldDB" id="A0A0B2WTX0"/>
<keyword evidence="5" id="KW-1185">Reference proteome</keyword>
<dbReference type="EC" id="2.7.7.48" evidence="1"/>
<dbReference type="Pfam" id="PF05183">
    <property type="entry name" value="RdRP"/>
    <property type="match status" value="1"/>
</dbReference>
<keyword evidence="1" id="KW-0694">RNA-binding</keyword>
<keyword evidence="1 4" id="KW-0696">RNA-directed RNA polymerase</keyword>
<feature type="domain" description="RDRP core" evidence="2">
    <location>
        <begin position="477"/>
        <end position="1078"/>
    </location>
</feature>
<dbReference type="RefSeq" id="XP_040678569.1">
    <property type="nucleotide sequence ID" value="XM_040823316.1"/>
</dbReference>
<name>A0A0B2WTX0_METAS</name>
<feature type="domain" description="RdRP-like PH" evidence="3">
    <location>
        <begin position="187"/>
        <end position="324"/>
    </location>
</feature>
<comment type="similarity">
    <text evidence="1">Belongs to the RdRP family.</text>
</comment>
<evidence type="ECO:0000259" key="3">
    <source>
        <dbReference type="Pfam" id="PF25358"/>
    </source>
</evidence>
<dbReference type="PANTHER" id="PTHR23079">
    <property type="entry name" value="RNA-DEPENDENT RNA POLYMERASE"/>
    <property type="match status" value="1"/>
</dbReference>
<evidence type="ECO:0000256" key="1">
    <source>
        <dbReference type="RuleBase" id="RU363098"/>
    </source>
</evidence>
<sequence>MPRARLFAVCCIGPACPPRGLTKPSLEAGGSSQAFISSSSSASEAEEHAAVMEVFLGNVPATLTDEALRRELAPFMNALGIVDWAVDKTRRKPMAWLTFLQIDDGRKFLKSHGKISSAKGLGQPPSTTQSGLTRRTRDMARLCILSTAIYAERSRREVDALTLSHLLHERHERQKVVDKGPRTPDISCAITEISCGKLIYAPPATGLKFVSQSRFRVGGMAKFARQGLTIWGQDSRVDILYDAIHEVIANHSSQSIMLVLEEPPRFYSKSPCLQGSNVNWERQTSCPLWTDHAKYVAHCLVYQLTPTEEYQSIIRAIKAQDILPLSQQNIPVASCPAPTVEDYATGISAFEGKMQSLGTTREGIIPFPILFQVQSLVWNNYLHPYGGLCVLDHIARIARERAQDSKTFPFTTDAFKRLLQTMPYPVPGTDTADVDPVRVVESMQAGKTGVNRQNPLETDVYGASLPQHQTWVFKAMVTPTRILLEGPDAESKNRVLRMFRHHGDHFLRVSFCDERGQDLSFSPRVRNDAIYERYRKVLADGIRIAGRHFSFLGFSHSSLRSHSTWFLAPFVDADLQRQDHDTILKSLGDFSKIRVAAKCAARIGQFFSETPFAVDLFKAGIDIRYIPDVKSADGKRVFSDGVGTISREAMQEFWKALPMRTISPTCFQIRWAGAKGMLALNSTLRGKVICIRKDSMMKFPSQDLRELGICDVASRPLRLVLNRQIIKILEDMGTKPQWFVAQQEKALNILRQVTATAGNTSIFLRSQDIGSAIGLPSFIKQLDKMSIDYRRDRFLKSVVEHAVLRELRLLKHKARIPVDKGVTLFGIMDETGFLNENEIFITYDKVYSTSGARMDATLRDGPVIVTRCPALHPGDIQHVTAVSPPDGHPLRGLRNCVVFSQKGSRDLPSQLSGGDLDGDLYNIIWDRKAAPRFTFNPADYPRVIPEPLDRPVTRDDIAAFFLNFMKSDILGLIANRHQILADMQPEGTKDASCVKLAEMHSTAVDYSKTGIAVSWSDMPKAPRLRPDFLAPAPPVRIYDRGQIDHIAMSDDEDDENGLGGAKPRYYRSEKLLGRLYRGIDENKIWSEHIHRAVPMTGPSIWDQLKGRIMAELNSYGIRTEFSRHEDHAWKIRNLYEDSILDSMWHFSENPRKCITEAEVFCGSVLNKTGTQTRRQRDASIRLKEDTDRILTWICSLIRNRIDDRRGHSGDWGRFEDNDDEHVAIQLCWACLVVGCIEQADNFGPTYHRTGELESFRIVAAACLLKELNTFKASRLIGH</sequence>
<evidence type="ECO:0000259" key="2">
    <source>
        <dbReference type="Pfam" id="PF05183"/>
    </source>
</evidence>
<dbReference type="GeneID" id="63738973"/>
<dbReference type="PANTHER" id="PTHR23079:SF17">
    <property type="entry name" value="RNA-DEPENDENT RNA POLYMERASE"/>
    <property type="match status" value="1"/>
</dbReference>
<organism evidence="4 5">
    <name type="scientific">Metarhizium album (strain ARSEF 1941)</name>
    <dbReference type="NCBI Taxonomy" id="1081103"/>
    <lineage>
        <taxon>Eukaryota</taxon>
        <taxon>Fungi</taxon>
        <taxon>Dikarya</taxon>
        <taxon>Ascomycota</taxon>
        <taxon>Pezizomycotina</taxon>
        <taxon>Sordariomycetes</taxon>
        <taxon>Hypocreomycetidae</taxon>
        <taxon>Hypocreales</taxon>
        <taxon>Clavicipitaceae</taxon>
        <taxon>Metarhizium</taxon>
    </lineage>
</organism>
<dbReference type="HOGENOM" id="CLU_001366_2_0_1"/>
<reference evidence="4 5" key="1">
    <citation type="journal article" date="2014" name="Proc. Natl. Acad. Sci. U.S.A.">
        <title>Trajectory and genomic determinants of fungal-pathogen speciation and host adaptation.</title>
        <authorList>
            <person name="Hu X."/>
            <person name="Xiao G."/>
            <person name="Zheng P."/>
            <person name="Shang Y."/>
            <person name="Su Y."/>
            <person name="Zhang X."/>
            <person name="Liu X."/>
            <person name="Zhan S."/>
            <person name="St Leger R.J."/>
            <person name="Wang C."/>
        </authorList>
    </citation>
    <scope>NUCLEOTIDE SEQUENCE [LARGE SCALE GENOMIC DNA]</scope>
    <source>
        <strain evidence="4 5">ARSEF 1941</strain>
    </source>
</reference>
<dbReference type="Pfam" id="PF25358">
    <property type="entry name" value="PH_fung_RdRP"/>
    <property type="match status" value="1"/>
</dbReference>
<dbReference type="STRING" id="1081103.A0A0B2WTX0"/>
<keyword evidence="1" id="KW-0548">Nucleotidyltransferase</keyword>
<dbReference type="Proteomes" id="UP000030816">
    <property type="component" value="Unassembled WGS sequence"/>
</dbReference>
<dbReference type="GO" id="GO:0031380">
    <property type="term" value="C:nuclear RNA-directed RNA polymerase complex"/>
    <property type="evidence" value="ECO:0007669"/>
    <property type="project" value="TreeGrafter"/>
</dbReference>
<dbReference type="InterPro" id="IPR057503">
    <property type="entry name" value="PH_RdRP"/>
</dbReference>
<gene>
    <name evidence="4" type="ORF">MAM_04518</name>
</gene>
<dbReference type="GO" id="GO:0003723">
    <property type="term" value="F:RNA binding"/>
    <property type="evidence" value="ECO:0007669"/>
    <property type="project" value="UniProtKB-KW"/>
</dbReference>
<dbReference type="OrthoDB" id="6513042at2759"/>
<proteinExistence type="inferred from homology"/>
<accession>A0A0B2WTX0</accession>
<dbReference type="GO" id="GO:0030422">
    <property type="term" value="P:siRNA processing"/>
    <property type="evidence" value="ECO:0007669"/>
    <property type="project" value="TreeGrafter"/>
</dbReference>
<evidence type="ECO:0000313" key="5">
    <source>
        <dbReference type="Proteomes" id="UP000030816"/>
    </source>
</evidence>
<comment type="caution">
    <text evidence="4">The sequence shown here is derived from an EMBL/GenBank/DDBJ whole genome shotgun (WGS) entry which is preliminary data.</text>
</comment>
<dbReference type="CDD" id="cd00590">
    <property type="entry name" value="RRM_SF"/>
    <property type="match status" value="1"/>
</dbReference>
<protein>
    <recommendedName>
        <fullName evidence="1">RNA-dependent RNA polymerase</fullName>
        <ecNumber evidence="1">2.7.7.48</ecNumber>
    </recommendedName>
</protein>
<keyword evidence="1" id="KW-0808">Transferase</keyword>
<dbReference type="EMBL" id="AZHE01000010">
    <property type="protein sequence ID" value="KHN97503.1"/>
    <property type="molecule type" value="Genomic_DNA"/>
</dbReference>